<keyword evidence="4 5" id="KW-0804">Transcription</keyword>
<dbReference type="InterPro" id="IPR036735">
    <property type="entry name" value="NGN_dom_sf"/>
</dbReference>
<dbReference type="InterPro" id="IPR006645">
    <property type="entry name" value="NGN-like_dom"/>
</dbReference>
<dbReference type="PRINTS" id="PR00338">
    <property type="entry name" value="NUSGTNSCPFCT"/>
</dbReference>
<evidence type="ECO:0000256" key="2">
    <source>
        <dbReference type="ARBA" id="ARBA00022814"/>
    </source>
</evidence>
<keyword evidence="10" id="KW-1185">Reference proteome</keyword>
<evidence type="ECO:0000313" key="10">
    <source>
        <dbReference type="Proteomes" id="UP000179284"/>
    </source>
</evidence>
<dbReference type="GO" id="GO:0006353">
    <property type="term" value="P:DNA-templated transcription termination"/>
    <property type="evidence" value="ECO:0007669"/>
    <property type="project" value="UniProtKB-UniRule"/>
</dbReference>
<dbReference type="GO" id="GO:0032784">
    <property type="term" value="P:regulation of DNA-templated transcription elongation"/>
    <property type="evidence" value="ECO:0007669"/>
    <property type="project" value="InterPro"/>
</dbReference>
<dbReference type="SMART" id="SM00738">
    <property type="entry name" value="NGN"/>
    <property type="match status" value="1"/>
</dbReference>
<evidence type="ECO:0000256" key="7">
    <source>
        <dbReference type="RuleBase" id="RU000538"/>
    </source>
</evidence>
<evidence type="ECO:0000313" key="9">
    <source>
        <dbReference type="EMBL" id="AOZ95632.1"/>
    </source>
</evidence>
<dbReference type="InterPro" id="IPR043425">
    <property type="entry name" value="NusG-like"/>
</dbReference>
<dbReference type="GO" id="GO:0031564">
    <property type="term" value="P:transcription antitermination"/>
    <property type="evidence" value="ECO:0007669"/>
    <property type="project" value="UniProtKB-UniRule"/>
</dbReference>
<organism evidence="9 10">
    <name type="scientific">Butyrivibrio hungatei</name>
    <dbReference type="NCBI Taxonomy" id="185008"/>
    <lineage>
        <taxon>Bacteria</taxon>
        <taxon>Bacillati</taxon>
        <taxon>Bacillota</taxon>
        <taxon>Clostridia</taxon>
        <taxon>Lachnospirales</taxon>
        <taxon>Lachnospiraceae</taxon>
        <taxon>Butyrivibrio</taxon>
    </lineage>
</organism>
<dbReference type="GO" id="GO:0006354">
    <property type="term" value="P:DNA-templated transcription elongation"/>
    <property type="evidence" value="ECO:0007669"/>
    <property type="project" value="UniProtKB-UniRule"/>
</dbReference>
<evidence type="ECO:0000256" key="6">
    <source>
        <dbReference type="NCBIfam" id="TIGR00922"/>
    </source>
</evidence>
<dbReference type="SUPFAM" id="SSF50104">
    <property type="entry name" value="Translation proteins SH3-like domain"/>
    <property type="match status" value="1"/>
</dbReference>
<comment type="function">
    <text evidence="5 7">Participates in transcription elongation, termination and antitermination.</text>
</comment>
<gene>
    <name evidence="5" type="primary">nusG</name>
    <name evidence="9" type="ORF">bhn_I0598</name>
</gene>
<evidence type="ECO:0000256" key="1">
    <source>
        <dbReference type="ARBA" id="ARBA00022472"/>
    </source>
</evidence>
<evidence type="ECO:0000256" key="3">
    <source>
        <dbReference type="ARBA" id="ARBA00023015"/>
    </source>
</evidence>
<dbReference type="InterPro" id="IPR001062">
    <property type="entry name" value="Transcrpt_antiterm_NusG"/>
</dbReference>
<dbReference type="Proteomes" id="UP000179284">
    <property type="component" value="Chromosome I"/>
</dbReference>
<protein>
    <recommendedName>
        <fullName evidence="5 6">Transcription termination/antitermination protein NusG</fullName>
    </recommendedName>
</protein>
<dbReference type="Gene3D" id="2.30.30.30">
    <property type="match status" value="1"/>
</dbReference>
<dbReference type="InterPro" id="IPR014722">
    <property type="entry name" value="Rib_uL2_dom2"/>
</dbReference>
<keyword evidence="3 5" id="KW-0805">Transcription regulation</keyword>
<evidence type="ECO:0000259" key="8">
    <source>
        <dbReference type="SMART" id="SM00738"/>
    </source>
</evidence>
<keyword evidence="1 5" id="KW-0806">Transcription termination</keyword>
<sequence>MSEEMEKALESDEVLSEAEAPITEGETAAAEAKANENAHWYVVHTYSGYENKVKDNLESAIVNRHLEDQIFEVRVPLQDVVEVKNGVRKNVQRKLFPGYVLVNMDMNDETWYVVRNTRGVTGFVGPGSKPVPLTDAEIKPLGIKTDTISVDFGVGDEIAVIAGVWKDTAGVVQRMDFGKQTATINVDLFGRETPVEISFAEVRKIES</sequence>
<reference evidence="10" key="1">
    <citation type="submission" date="2016-10" db="EMBL/GenBank/DDBJ databases">
        <title>The complete genome sequence of the rumen bacterium Butyrivibrio hungatei MB2003.</title>
        <authorList>
            <person name="Palevich N."/>
            <person name="Kelly W.J."/>
            <person name="Leahy S.C."/>
            <person name="Altermann E."/>
            <person name="Rakonjac J."/>
            <person name="Attwood G.T."/>
        </authorList>
    </citation>
    <scope>NUCLEOTIDE SEQUENCE [LARGE SCALE GENOMIC DNA]</scope>
    <source>
        <strain evidence="10">MB2003</strain>
    </source>
</reference>
<dbReference type="AlphaFoldDB" id="A0A1D9NZG1"/>
<dbReference type="FunFam" id="3.30.70.940:FF:000002">
    <property type="entry name" value="Transcription termination/antitermination protein NusG"/>
    <property type="match status" value="1"/>
</dbReference>
<dbReference type="CDD" id="cd09891">
    <property type="entry name" value="NGN_Bact_1"/>
    <property type="match status" value="1"/>
</dbReference>
<dbReference type="GO" id="GO:0005829">
    <property type="term" value="C:cytosol"/>
    <property type="evidence" value="ECO:0007669"/>
    <property type="project" value="TreeGrafter"/>
</dbReference>
<dbReference type="CDD" id="cd06091">
    <property type="entry name" value="KOW_NusG"/>
    <property type="match status" value="1"/>
</dbReference>
<dbReference type="EMBL" id="CP017831">
    <property type="protein sequence ID" value="AOZ95632.1"/>
    <property type="molecule type" value="Genomic_DNA"/>
</dbReference>
<dbReference type="RefSeq" id="WP_083385681.1">
    <property type="nucleotide sequence ID" value="NZ_CP017831.1"/>
</dbReference>
<comment type="similarity">
    <text evidence="5 7">Belongs to the NusG family.</text>
</comment>
<keyword evidence="2 5" id="KW-0889">Transcription antitermination</keyword>
<dbReference type="HAMAP" id="MF_00948">
    <property type="entry name" value="NusG"/>
    <property type="match status" value="1"/>
</dbReference>
<dbReference type="InterPro" id="IPR008991">
    <property type="entry name" value="Translation_prot_SH3-like_sf"/>
</dbReference>
<accession>A0A1D9NZG1</accession>
<dbReference type="PROSITE" id="PS01014">
    <property type="entry name" value="NUSG"/>
    <property type="match status" value="1"/>
</dbReference>
<dbReference type="Gene3D" id="3.30.70.940">
    <property type="entry name" value="NusG, N-terminal domain"/>
    <property type="match status" value="1"/>
</dbReference>
<dbReference type="PANTHER" id="PTHR30265">
    <property type="entry name" value="RHO-INTERACTING TRANSCRIPTION TERMINATION FACTOR NUSG"/>
    <property type="match status" value="1"/>
</dbReference>
<evidence type="ECO:0000256" key="5">
    <source>
        <dbReference type="HAMAP-Rule" id="MF_00948"/>
    </source>
</evidence>
<dbReference type="InterPro" id="IPR015869">
    <property type="entry name" value="Transcrpt_antiterm_NusG_bac_CS"/>
</dbReference>
<dbReference type="Pfam" id="PF02357">
    <property type="entry name" value="NusG"/>
    <property type="match status" value="1"/>
</dbReference>
<evidence type="ECO:0000256" key="4">
    <source>
        <dbReference type="ARBA" id="ARBA00023163"/>
    </source>
</evidence>
<dbReference type="InterPro" id="IPR047050">
    <property type="entry name" value="NGN"/>
</dbReference>
<dbReference type="OrthoDB" id="9809075at2"/>
<feature type="domain" description="NusG-like N-terminal" evidence="8">
    <location>
        <begin position="37"/>
        <end position="145"/>
    </location>
</feature>
<dbReference type="PANTHER" id="PTHR30265:SF2">
    <property type="entry name" value="TRANSCRIPTION TERMINATION_ANTITERMINATION PROTEIN NUSG"/>
    <property type="match status" value="1"/>
</dbReference>
<dbReference type="KEGG" id="bhu:bhn_I0598"/>
<name>A0A1D9NZG1_9FIRM</name>
<dbReference type="SUPFAM" id="SSF82679">
    <property type="entry name" value="N-utilization substance G protein NusG, N-terminal domain"/>
    <property type="match status" value="1"/>
</dbReference>
<proteinExistence type="inferred from homology"/>
<dbReference type="NCBIfam" id="TIGR00922">
    <property type="entry name" value="nusG"/>
    <property type="match status" value="1"/>
</dbReference>